<evidence type="ECO:0000313" key="2">
    <source>
        <dbReference type="Proteomes" id="UP000789525"/>
    </source>
</evidence>
<evidence type="ECO:0000313" key="1">
    <source>
        <dbReference type="EMBL" id="CAG8715478.1"/>
    </source>
</evidence>
<dbReference type="Proteomes" id="UP000789525">
    <property type="component" value="Unassembled WGS sequence"/>
</dbReference>
<feature type="non-terminal residue" evidence="1">
    <location>
        <position position="1"/>
    </location>
</feature>
<gene>
    <name evidence="1" type="ORF">ACOLOM_LOCUS10884</name>
</gene>
<dbReference type="EMBL" id="CAJVPT010036733">
    <property type="protein sequence ID" value="CAG8715478.1"/>
    <property type="molecule type" value="Genomic_DNA"/>
</dbReference>
<accession>A0ACA9PPL0</accession>
<proteinExistence type="predicted"/>
<organism evidence="1 2">
    <name type="scientific">Acaulospora colombiana</name>
    <dbReference type="NCBI Taxonomy" id="27376"/>
    <lineage>
        <taxon>Eukaryota</taxon>
        <taxon>Fungi</taxon>
        <taxon>Fungi incertae sedis</taxon>
        <taxon>Mucoromycota</taxon>
        <taxon>Glomeromycotina</taxon>
        <taxon>Glomeromycetes</taxon>
        <taxon>Diversisporales</taxon>
        <taxon>Acaulosporaceae</taxon>
        <taxon>Acaulospora</taxon>
    </lineage>
</organism>
<reference evidence="1" key="1">
    <citation type="submission" date="2021-06" db="EMBL/GenBank/DDBJ databases">
        <authorList>
            <person name="Kallberg Y."/>
            <person name="Tangrot J."/>
            <person name="Rosling A."/>
        </authorList>
    </citation>
    <scope>NUCLEOTIDE SEQUENCE</scope>
    <source>
        <strain evidence="1">CL356</strain>
    </source>
</reference>
<protein>
    <submittedName>
        <fullName evidence="1">5162_t:CDS:1</fullName>
    </submittedName>
</protein>
<keyword evidence="2" id="KW-1185">Reference proteome</keyword>
<sequence length="92" mass="10674">DPEYSRLWVIWVNSVSVLLRTYSDVQHEANKVTFEGLYHQACRDKVLKVLAVAPGETRRDLDLVHGEIYSRRYLRNILWCQDHSGFADVAAL</sequence>
<name>A0ACA9PPL0_9GLOM</name>
<comment type="caution">
    <text evidence="1">The sequence shown here is derived from an EMBL/GenBank/DDBJ whole genome shotgun (WGS) entry which is preliminary data.</text>
</comment>